<dbReference type="InterPro" id="IPR046744">
    <property type="entry name" value="DUF6794"/>
</dbReference>
<dbReference type="EMBL" id="BPTT01000001">
    <property type="protein sequence ID" value="GJG33341.1"/>
    <property type="molecule type" value="Genomic_DNA"/>
</dbReference>
<feature type="domain" description="DUF6794" evidence="1">
    <location>
        <begin position="5"/>
        <end position="87"/>
    </location>
</feature>
<protein>
    <recommendedName>
        <fullName evidence="1">DUF6794 domain-containing protein</fullName>
    </recommendedName>
</protein>
<accession>A0AA37I163</accession>
<sequence length="91" mass="10606">MARCPKTTAEAWKCLDKRLTLEEKKQIVEAEDMVFFHFGLGLWIRNNWLYTGERENVESLLKDLGEPEFLIGDMASSAILDAYQNHLKEKM</sequence>
<organism evidence="2 3">
    <name type="scientific">Xylanibacter ruminicola</name>
    <name type="common">Prevotella ruminicola</name>
    <dbReference type="NCBI Taxonomy" id="839"/>
    <lineage>
        <taxon>Bacteria</taxon>
        <taxon>Pseudomonadati</taxon>
        <taxon>Bacteroidota</taxon>
        <taxon>Bacteroidia</taxon>
        <taxon>Bacteroidales</taxon>
        <taxon>Prevotellaceae</taxon>
        <taxon>Xylanibacter</taxon>
    </lineage>
</organism>
<dbReference type="Proteomes" id="UP000887097">
    <property type="component" value="Unassembled WGS sequence"/>
</dbReference>
<dbReference type="Pfam" id="PF20594">
    <property type="entry name" value="DUF6794"/>
    <property type="match status" value="1"/>
</dbReference>
<dbReference type="RefSeq" id="WP_041385698.1">
    <property type="nucleotide sequence ID" value="NZ_BPTT01000001.1"/>
</dbReference>
<evidence type="ECO:0000313" key="3">
    <source>
        <dbReference type="Proteomes" id="UP000887097"/>
    </source>
</evidence>
<evidence type="ECO:0000259" key="1">
    <source>
        <dbReference type="Pfam" id="PF20594"/>
    </source>
</evidence>
<dbReference type="GeneID" id="31500491"/>
<gene>
    <name evidence="2" type="ORF">PRMUPPPA20_14500</name>
</gene>
<reference evidence="2" key="1">
    <citation type="submission" date="2021-08" db="EMBL/GenBank/DDBJ databases">
        <title>Prevotella lacticifex sp. nov., isolated from rumen of cow.</title>
        <authorList>
            <person name="Shinkai T."/>
            <person name="Ikeyama N."/>
            <person name="Kumagai M."/>
            <person name="Ohmori H."/>
            <person name="Sakamoto M."/>
            <person name="Ohkuma M."/>
            <person name="Mitsumori M."/>
        </authorList>
    </citation>
    <scope>NUCLEOTIDE SEQUENCE</scope>
    <source>
        <strain evidence="2">JCM 8259</strain>
    </source>
</reference>
<proteinExistence type="predicted"/>
<evidence type="ECO:0000313" key="2">
    <source>
        <dbReference type="EMBL" id="GJG33341.1"/>
    </source>
</evidence>
<name>A0AA37I163_XYLRU</name>
<comment type="caution">
    <text evidence="2">The sequence shown here is derived from an EMBL/GenBank/DDBJ whole genome shotgun (WGS) entry which is preliminary data.</text>
</comment>
<dbReference type="AlphaFoldDB" id="A0AA37I163"/>